<dbReference type="InterPro" id="IPR029057">
    <property type="entry name" value="PRTase-like"/>
</dbReference>
<dbReference type="Gene3D" id="3.40.50.2020">
    <property type="match status" value="1"/>
</dbReference>
<evidence type="ECO:0000313" key="1">
    <source>
        <dbReference type="EMBL" id="CAB4367601.1"/>
    </source>
</evidence>
<reference evidence="1" key="1">
    <citation type="submission" date="2020-05" db="EMBL/GenBank/DDBJ databases">
        <authorList>
            <person name="Chiriac C."/>
            <person name="Salcher M."/>
            <person name="Ghai R."/>
            <person name="Kavagutti S V."/>
        </authorList>
    </citation>
    <scope>NUCLEOTIDE SEQUENCE</scope>
</reference>
<dbReference type="InterPro" id="IPR051910">
    <property type="entry name" value="ComF/GntX_DNA_util-trans"/>
</dbReference>
<dbReference type="AlphaFoldDB" id="A0A6J6AFR8"/>
<dbReference type="PANTHER" id="PTHR47505">
    <property type="entry name" value="DNA UTILIZATION PROTEIN YHGH"/>
    <property type="match status" value="1"/>
</dbReference>
<accession>A0A6J6AFR8</accession>
<dbReference type="SUPFAM" id="SSF53271">
    <property type="entry name" value="PRTase-like"/>
    <property type="match status" value="1"/>
</dbReference>
<proteinExistence type="predicted"/>
<sequence length="154" mass="16977">MGIEPHEGHMRDLVLGLKYGKNRTFARVLAQAVIEATNWNEYHCDVVTWAPTTMKHQHERGMDHAELIARHVGVLLALPTKRLLRRVTASSQTGLDRNQRLVSPEFVARPLGRQCNVLVIDDVVTTTATFRAATSALINAGALSVTCVAPSRTV</sequence>
<name>A0A6J6AFR8_9ZZZZ</name>
<protein>
    <submittedName>
        <fullName evidence="1">Unannotated protein</fullName>
    </submittedName>
</protein>
<dbReference type="PANTHER" id="PTHR47505:SF1">
    <property type="entry name" value="DNA UTILIZATION PROTEIN YHGH"/>
    <property type="match status" value="1"/>
</dbReference>
<organism evidence="1">
    <name type="scientific">freshwater metagenome</name>
    <dbReference type="NCBI Taxonomy" id="449393"/>
    <lineage>
        <taxon>unclassified sequences</taxon>
        <taxon>metagenomes</taxon>
        <taxon>ecological metagenomes</taxon>
    </lineage>
</organism>
<dbReference type="EMBL" id="CAETWZ010000022">
    <property type="protein sequence ID" value="CAB4367601.1"/>
    <property type="molecule type" value="Genomic_DNA"/>
</dbReference>
<gene>
    <name evidence="1" type="ORF">UFOPK4179_00385</name>
</gene>